<name>A0AAV9Z387_9AGAR</name>
<feature type="region of interest" description="Disordered" evidence="1">
    <location>
        <begin position="1"/>
        <end position="39"/>
    </location>
</feature>
<evidence type="ECO:0000256" key="1">
    <source>
        <dbReference type="SAM" id="MobiDB-lite"/>
    </source>
</evidence>
<accession>A0AAV9Z387</accession>
<proteinExistence type="predicted"/>
<sequence length="217" mass="24813">MGVVGRKRRGDGGVDRDGGMESETMAVMEQTRRDEPEGRGRMAWMGRWCTANWWEGRTGRIAHPLTNKPFHAVQSADLPLSTRKCLFTCAPQHTHLPFNPLLIFLNRPRPSPSDSTLFLVCRYPRTRRRAACFETMQPSRRLILLTAVPVQLLPSTSGIEGRRRGRRRRRGRCGQVHRDASVYELVARGHEDEDDSPCVSTVDAYFYPTQIHTLRSR</sequence>
<organism evidence="2 3">
    <name type="scientific">Favolaschia claudopus</name>
    <dbReference type="NCBI Taxonomy" id="2862362"/>
    <lineage>
        <taxon>Eukaryota</taxon>
        <taxon>Fungi</taxon>
        <taxon>Dikarya</taxon>
        <taxon>Basidiomycota</taxon>
        <taxon>Agaricomycotina</taxon>
        <taxon>Agaricomycetes</taxon>
        <taxon>Agaricomycetidae</taxon>
        <taxon>Agaricales</taxon>
        <taxon>Marasmiineae</taxon>
        <taxon>Mycenaceae</taxon>
        <taxon>Favolaschia</taxon>
    </lineage>
</organism>
<gene>
    <name evidence="2" type="ORF">R3P38DRAFT_765542</name>
</gene>
<dbReference type="AlphaFoldDB" id="A0AAV9Z387"/>
<dbReference type="Proteomes" id="UP001362999">
    <property type="component" value="Unassembled WGS sequence"/>
</dbReference>
<dbReference type="EMBL" id="JAWWNJ010000226">
    <property type="protein sequence ID" value="KAK6969398.1"/>
    <property type="molecule type" value="Genomic_DNA"/>
</dbReference>
<feature type="compositionally biased region" description="Basic and acidic residues" evidence="1">
    <location>
        <begin position="30"/>
        <end position="39"/>
    </location>
</feature>
<evidence type="ECO:0000313" key="3">
    <source>
        <dbReference type="Proteomes" id="UP001362999"/>
    </source>
</evidence>
<feature type="compositionally biased region" description="Basic and acidic residues" evidence="1">
    <location>
        <begin position="10"/>
        <end position="19"/>
    </location>
</feature>
<reference evidence="2 3" key="1">
    <citation type="journal article" date="2024" name="J Genomics">
        <title>Draft genome sequencing and assembly of Favolaschia claudopus CIRM-BRFM 2984 isolated from oak limbs.</title>
        <authorList>
            <person name="Navarro D."/>
            <person name="Drula E."/>
            <person name="Chaduli D."/>
            <person name="Cazenave R."/>
            <person name="Ahrendt S."/>
            <person name="Wang J."/>
            <person name="Lipzen A."/>
            <person name="Daum C."/>
            <person name="Barry K."/>
            <person name="Grigoriev I.V."/>
            <person name="Favel A."/>
            <person name="Rosso M.N."/>
            <person name="Martin F."/>
        </authorList>
    </citation>
    <scope>NUCLEOTIDE SEQUENCE [LARGE SCALE GENOMIC DNA]</scope>
    <source>
        <strain evidence="2 3">CIRM-BRFM 2984</strain>
    </source>
</reference>
<protein>
    <submittedName>
        <fullName evidence="2">Uncharacterized protein</fullName>
    </submittedName>
</protein>
<keyword evidence="3" id="KW-1185">Reference proteome</keyword>
<evidence type="ECO:0000313" key="2">
    <source>
        <dbReference type="EMBL" id="KAK6969398.1"/>
    </source>
</evidence>
<comment type="caution">
    <text evidence="2">The sequence shown here is derived from an EMBL/GenBank/DDBJ whole genome shotgun (WGS) entry which is preliminary data.</text>
</comment>